<dbReference type="EMBL" id="MK500328">
    <property type="protein sequence ID" value="QBK85973.1"/>
    <property type="molecule type" value="Genomic_DNA"/>
</dbReference>
<proteinExistence type="predicted"/>
<protein>
    <submittedName>
        <fullName evidence="1">Uncharacterized protein</fullName>
    </submittedName>
</protein>
<evidence type="ECO:0000313" key="1">
    <source>
        <dbReference type="EMBL" id="QBK85973.1"/>
    </source>
</evidence>
<gene>
    <name evidence="1" type="ORF">LCMAC101_05680</name>
</gene>
<sequence>MASTVTKWCQPGKEQYSIDLLDKLKPHEKSLMKVAEKNKGKKGKDIPSRIVINYFTKKYPRPTILQGPWQLEYLVGETPNGIMRVYNLYDTHLLPKKCGKGMMKADEWIIGVLKSADVFVDVFVETAIPSKTFFGRKYIPIKHESRPGALTDFIKKTDTCVKQKKQCPAPNSRIHGVDVRQIGYALEKQIRLAYPDEIDDVTNKVARNLINMSVKILSSTKMQKEIEDLPKCVFTKLIEKFTDNLEKCLLDINKPSMPYKTRIESLWMCIGSILMDTYLLGRLFKTFDVSRERGQPDRVHNAIIYTGSDHSVVYRDVLKSCGFNVVFKNKSSGVKNQCVNIRKMPYPLFRG</sequence>
<reference evidence="1" key="1">
    <citation type="journal article" date="2019" name="MBio">
        <title>Virus Genomes from Deep Sea Sediments Expand the Ocean Megavirome and Support Independent Origins of Viral Gigantism.</title>
        <authorList>
            <person name="Backstrom D."/>
            <person name="Yutin N."/>
            <person name="Jorgensen S.L."/>
            <person name="Dharamshi J."/>
            <person name="Homa F."/>
            <person name="Zaremba-Niedwiedzka K."/>
            <person name="Spang A."/>
            <person name="Wolf Y.I."/>
            <person name="Koonin E.V."/>
            <person name="Ettema T.J."/>
        </authorList>
    </citation>
    <scope>NUCLEOTIDE SEQUENCE</scope>
</reference>
<name>A0A481YRS5_9VIRU</name>
<organism evidence="1">
    <name type="scientific">Marseillevirus LCMAC101</name>
    <dbReference type="NCBI Taxonomy" id="2506602"/>
    <lineage>
        <taxon>Viruses</taxon>
        <taxon>Varidnaviria</taxon>
        <taxon>Bamfordvirae</taxon>
        <taxon>Nucleocytoviricota</taxon>
        <taxon>Megaviricetes</taxon>
        <taxon>Pimascovirales</taxon>
        <taxon>Pimascovirales incertae sedis</taxon>
        <taxon>Marseilleviridae</taxon>
    </lineage>
</organism>
<accession>A0A481YRS5</accession>